<evidence type="ECO:0000313" key="2">
    <source>
        <dbReference type="Proteomes" id="UP000011991"/>
    </source>
</evidence>
<organism evidence="1 2">
    <name type="scientific">Rhodopirellula maiorica SM1</name>
    <dbReference type="NCBI Taxonomy" id="1265738"/>
    <lineage>
        <taxon>Bacteria</taxon>
        <taxon>Pseudomonadati</taxon>
        <taxon>Planctomycetota</taxon>
        <taxon>Planctomycetia</taxon>
        <taxon>Pirellulales</taxon>
        <taxon>Pirellulaceae</taxon>
        <taxon>Novipirellula</taxon>
    </lineage>
</organism>
<evidence type="ECO:0000313" key="1">
    <source>
        <dbReference type="EMBL" id="EMI22906.1"/>
    </source>
</evidence>
<protein>
    <submittedName>
        <fullName evidence="1">Uncharacterized protein</fullName>
    </submittedName>
</protein>
<gene>
    <name evidence="1" type="ORF">RMSM_00160</name>
</gene>
<dbReference type="Proteomes" id="UP000011991">
    <property type="component" value="Unassembled WGS sequence"/>
</dbReference>
<sequence length="72" mass="8240">MERWQRNCETKNHDNNNVFATYTSSTQVDGIALTIKSVKIRERRDSDPMIHVPLTQVHPSAASELFLVIELS</sequence>
<name>M5RUP3_9BACT</name>
<reference evidence="1 2" key="1">
    <citation type="journal article" date="2013" name="Mar. Genomics">
        <title>Expression of sulfatases in Rhodopirellula baltica and the diversity of sulfatases in the genus Rhodopirellula.</title>
        <authorList>
            <person name="Wegner C.E."/>
            <person name="Richter-Heitmann T."/>
            <person name="Klindworth A."/>
            <person name="Klockow C."/>
            <person name="Richter M."/>
            <person name="Achstetter T."/>
            <person name="Glockner F.O."/>
            <person name="Harder J."/>
        </authorList>
    </citation>
    <scope>NUCLEOTIDE SEQUENCE [LARGE SCALE GENOMIC DNA]</scope>
    <source>
        <strain evidence="1 2">SM1</strain>
    </source>
</reference>
<dbReference type="EMBL" id="ANOG01000021">
    <property type="protein sequence ID" value="EMI22906.1"/>
    <property type="molecule type" value="Genomic_DNA"/>
</dbReference>
<proteinExistence type="predicted"/>
<accession>M5RUP3</accession>
<keyword evidence="2" id="KW-1185">Reference proteome</keyword>
<comment type="caution">
    <text evidence="1">The sequence shown here is derived from an EMBL/GenBank/DDBJ whole genome shotgun (WGS) entry which is preliminary data.</text>
</comment>
<dbReference type="AlphaFoldDB" id="M5RUP3"/>